<gene>
    <name evidence="2" type="ORF">HLI_04255</name>
</gene>
<name>A0A410M9Y6_9BACI</name>
<protein>
    <submittedName>
        <fullName evidence="2">Uncharacterized protein</fullName>
    </submittedName>
</protein>
<accession>A0A410M9Y6</accession>
<sequence>MNNPKPLIAKAPSSPLSSTQTKQSCQMDIKGSGNNDPLTVTNTIHQIAYLVKSVGQSTNFSP</sequence>
<evidence type="ECO:0000313" key="2">
    <source>
        <dbReference type="EMBL" id="QAS51488.1"/>
    </source>
</evidence>
<dbReference type="Proteomes" id="UP000287756">
    <property type="component" value="Chromosome"/>
</dbReference>
<reference evidence="2 3" key="1">
    <citation type="submission" date="2018-01" db="EMBL/GenBank/DDBJ databases">
        <title>The whole genome sequencing and assembly of Halobacillus litoralis ERB031 strain.</title>
        <authorList>
            <person name="Lee S.-J."/>
            <person name="Park M.-K."/>
            <person name="Kim J.-Y."/>
            <person name="Lee Y.-J."/>
            <person name="Yi H."/>
            <person name="Bahn Y.-S."/>
            <person name="Kim J.F."/>
            <person name="Lee D.-W."/>
        </authorList>
    </citation>
    <scope>NUCLEOTIDE SEQUENCE [LARGE SCALE GENOMIC DNA]</scope>
    <source>
        <strain evidence="2 3">ERB 031</strain>
    </source>
</reference>
<organism evidence="2 3">
    <name type="scientific">Halobacillus litoralis</name>
    <dbReference type="NCBI Taxonomy" id="45668"/>
    <lineage>
        <taxon>Bacteria</taxon>
        <taxon>Bacillati</taxon>
        <taxon>Bacillota</taxon>
        <taxon>Bacilli</taxon>
        <taxon>Bacillales</taxon>
        <taxon>Bacillaceae</taxon>
        <taxon>Halobacillus</taxon>
    </lineage>
</organism>
<feature type="region of interest" description="Disordered" evidence="1">
    <location>
        <begin position="1"/>
        <end position="36"/>
    </location>
</feature>
<dbReference type="EMBL" id="CP026118">
    <property type="protein sequence ID" value="QAS51488.1"/>
    <property type="molecule type" value="Genomic_DNA"/>
</dbReference>
<dbReference type="AlphaFoldDB" id="A0A410M9Y6"/>
<evidence type="ECO:0000313" key="3">
    <source>
        <dbReference type="Proteomes" id="UP000287756"/>
    </source>
</evidence>
<proteinExistence type="predicted"/>
<evidence type="ECO:0000256" key="1">
    <source>
        <dbReference type="SAM" id="MobiDB-lite"/>
    </source>
</evidence>
<dbReference type="KEGG" id="hli:HLI_04255"/>
<feature type="compositionally biased region" description="Polar residues" evidence="1">
    <location>
        <begin position="14"/>
        <end position="36"/>
    </location>
</feature>